<protein>
    <recommendedName>
        <fullName evidence="2">Autotransporter domain-containing protein</fullName>
    </recommendedName>
</protein>
<dbReference type="Pfam" id="PF03797">
    <property type="entry name" value="Autotransporter"/>
    <property type="match status" value="1"/>
</dbReference>
<gene>
    <name evidence="3" type="ORF">COO20_18670</name>
</gene>
<comment type="caution">
    <text evidence="3">The sequence shown here is derived from an EMBL/GenBank/DDBJ whole genome shotgun (WGS) entry which is preliminary data.</text>
</comment>
<dbReference type="GO" id="GO:0019867">
    <property type="term" value="C:outer membrane"/>
    <property type="evidence" value="ECO:0007669"/>
    <property type="project" value="InterPro"/>
</dbReference>
<organism evidence="3 4">
    <name type="scientific">Thalassospira marina</name>
    <dbReference type="NCBI Taxonomy" id="2048283"/>
    <lineage>
        <taxon>Bacteria</taxon>
        <taxon>Pseudomonadati</taxon>
        <taxon>Pseudomonadota</taxon>
        <taxon>Alphaproteobacteria</taxon>
        <taxon>Rhodospirillales</taxon>
        <taxon>Thalassospiraceae</taxon>
        <taxon>Thalassospira</taxon>
    </lineage>
</organism>
<feature type="signal peptide" evidence="1">
    <location>
        <begin position="1"/>
        <end position="35"/>
    </location>
</feature>
<proteinExistence type="predicted"/>
<evidence type="ECO:0000256" key="1">
    <source>
        <dbReference type="SAM" id="SignalP"/>
    </source>
</evidence>
<accession>A0A2N3KMT5</accession>
<dbReference type="SUPFAM" id="SSF103515">
    <property type="entry name" value="Autotransporter"/>
    <property type="match status" value="1"/>
</dbReference>
<dbReference type="NCBIfam" id="TIGR01414">
    <property type="entry name" value="autotrans_barl"/>
    <property type="match status" value="1"/>
</dbReference>
<reference evidence="3 4" key="1">
    <citation type="submission" date="2017-09" db="EMBL/GenBank/DDBJ databases">
        <title>Biodiversity and function of Thalassospira species in the particle-attached aromatic-hydrocarbon-degrading consortia from the surface seawater of the South China Sea.</title>
        <authorList>
            <person name="Dong C."/>
            <person name="Liu R."/>
            <person name="Shao Z."/>
        </authorList>
    </citation>
    <scope>NUCLEOTIDE SEQUENCE [LARGE SCALE GENOMIC DNA]</scope>
    <source>
        <strain evidence="3 4">CSC1P2</strain>
    </source>
</reference>
<feature type="chain" id="PRO_5014839867" description="Autotransporter domain-containing protein" evidence="1">
    <location>
        <begin position="36"/>
        <end position="946"/>
    </location>
</feature>
<evidence type="ECO:0000313" key="4">
    <source>
        <dbReference type="Proteomes" id="UP000233597"/>
    </source>
</evidence>
<dbReference type="Proteomes" id="UP000233597">
    <property type="component" value="Unassembled WGS sequence"/>
</dbReference>
<dbReference type="InterPro" id="IPR036709">
    <property type="entry name" value="Autotransporte_beta_dom_sf"/>
</dbReference>
<dbReference type="OrthoDB" id="7354434at2"/>
<keyword evidence="1" id="KW-0732">Signal</keyword>
<dbReference type="InterPro" id="IPR005546">
    <property type="entry name" value="Autotransporte_beta"/>
</dbReference>
<dbReference type="AlphaFoldDB" id="A0A2N3KMT5"/>
<evidence type="ECO:0000313" key="3">
    <source>
        <dbReference type="EMBL" id="PKR51862.1"/>
    </source>
</evidence>
<feature type="domain" description="Autotransporter" evidence="2">
    <location>
        <begin position="669"/>
        <end position="946"/>
    </location>
</feature>
<sequence>MLRILPCEYRRHQLLLGASLLALSTTPFITTHAVAQPNPCTAITSDTSLSNSDTCVNWNGGNITVDINTTVTGSSTASVISISSGNSGNTLTNNGEILNQDNTVISNSGNVTKIDNTGIISASSSNNAISNTGIITNITNSGTIKAIDSAYAIYNSGNISTLTNSGEISSGSSTAIFNSSTISAITNTGKISGNYALINNNTASITSIDNKGTITANGDAVTNGSNNNIGSILNSGTIHSDTKYAITNKNGATIESISNSGTISSDDRDAIKNNFNGTINTISNSGRIIADDTGINNDGSIDFIENTGTGYISGNTYGISAINGSITTLTNSGTITGGNAAIFVQASGGQGTITTLNNSGLISSNGDAIRTESISVQSSIETIINSGTIAGSINNGSTNGLLINGSTIANSFGTLTGSSGSISSGAIGSITHKQADLTFASGNLLLNDNIDVTGHSVKNTGATLKLVNAISIIGDYTQSAGGLVSQVNGSSNGQLVVTGNATINGTTTLVISGNNLKAGDSYTIVGASGTGSYSIASASVTGTNGLNATTSTSNNDLIITLASGGPKYTAPANIDGGTGKGFGSVLDTINGESSSEAQAFQNDVLAAIDSLPSTARGSAIRQLAPADAATNQQISSQSNNIVFGAIETRQQLAMNEGTPYAGAGKAAGGGTRDQAVWGQILGGSAHRAGDNDSDGFTSKSFGLTTGLDHMFTPNMLGGVALSWLRSWTDGSNNSSGSTTQLDSYQLTFYSSYRQNRLNIDGQLGAAWNRFDQERAINFLGNTAKADYDGQQYSAAGQVGYDFALSQDAVVTPFAGLRWLHANNDSYQETGAGAANNSVDSQSSDSVTHKIGAKAAWEYDTDMGTLSPQVSLAWVHDYTSSALETTGQIGGTAYRVESERLPSDGAKLSLGMGLTTSDSLNFRLQYDGELRSGYQAQSATFRAIWNF</sequence>
<evidence type="ECO:0000259" key="2">
    <source>
        <dbReference type="PROSITE" id="PS51208"/>
    </source>
</evidence>
<dbReference type="PROSITE" id="PS51208">
    <property type="entry name" value="AUTOTRANSPORTER"/>
    <property type="match status" value="1"/>
</dbReference>
<dbReference type="SMART" id="SM00869">
    <property type="entry name" value="Autotransporter"/>
    <property type="match status" value="1"/>
</dbReference>
<name>A0A2N3KMT5_9PROT</name>
<dbReference type="EMBL" id="NWTK01000013">
    <property type="protein sequence ID" value="PKR51862.1"/>
    <property type="molecule type" value="Genomic_DNA"/>
</dbReference>
<dbReference type="Gene3D" id="2.40.128.130">
    <property type="entry name" value="Autotransporter beta-domain"/>
    <property type="match status" value="1"/>
</dbReference>
<dbReference type="InterPro" id="IPR006315">
    <property type="entry name" value="OM_autotransptr_brl_dom"/>
</dbReference>